<dbReference type="RefSeq" id="XP_009039808.1">
    <property type="nucleotide sequence ID" value="XM_009041560.1"/>
</dbReference>
<keyword evidence="2" id="KW-1185">Reference proteome</keyword>
<accession>F0YHD1</accession>
<protein>
    <submittedName>
        <fullName evidence="1">Uncharacterized protein</fullName>
    </submittedName>
</protein>
<dbReference type="InParanoid" id="F0YHD1"/>
<evidence type="ECO:0000313" key="1">
    <source>
        <dbReference type="EMBL" id="EGB05425.1"/>
    </source>
</evidence>
<proteinExistence type="predicted"/>
<dbReference type="AlphaFoldDB" id="F0YHD1"/>
<dbReference type="GeneID" id="20225776"/>
<reference evidence="1 2" key="1">
    <citation type="journal article" date="2011" name="Proc. Natl. Acad. Sci. U.S.A.">
        <title>Niche of harmful alga Aureococcus anophagefferens revealed through ecogenomics.</title>
        <authorList>
            <person name="Gobler C.J."/>
            <person name="Berry D.L."/>
            <person name="Dyhrman S.T."/>
            <person name="Wilhelm S.W."/>
            <person name="Salamov A."/>
            <person name="Lobanov A.V."/>
            <person name="Zhang Y."/>
            <person name="Collier J.L."/>
            <person name="Wurch L.L."/>
            <person name="Kustka A.B."/>
            <person name="Dill B.D."/>
            <person name="Shah M."/>
            <person name="VerBerkmoes N.C."/>
            <person name="Kuo A."/>
            <person name="Terry A."/>
            <person name="Pangilinan J."/>
            <person name="Lindquist E.A."/>
            <person name="Lucas S."/>
            <person name="Paulsen I.T."/>
            <person name="Hattenrath-Lehmann T.K."/>
            <person name="Talmage S.C."/>
            <person name="Walker E.A."/>
            <person name="Koch F."/>
            <person name="Burson A.M."/>
            <person name="Marcoval M.A."/>
            <person name="Tang Y.Z."/>
            <person name="Lecleir G.R."/>
            <person name="Coyne K.J."/>
            <person name="Berg G.M."/>
            <person name="Bertrand E.M."/>
            <person name="Saito M.A."/>
            <person name="Gladyshev V.N."/>
            <person name="Grigoriev I.V."/>
        </authorList>
    </citation>
    <scope>NUCLEOTIDE SEQUENCE [LARGE SCALE GENOMIC DNA]</scope>
    <source>
        <strain evidence="2">CCMP 1984</strain>
    </source>
</reference>
<dbReference type="EMBL" id="GL833141">
    <property type="protein sequence ID" value="EGB05425.1"/>
    <property type="molecule type" value="Genomic_DNA"/>
</dbReference>
<gene>
    <name evidence="1" type="ORF">AURANDRAFT_66387</name>
</gene>
<organism evidence="2">
    <name type="scientific">Aureococcus anophagefferens</name>
    <name type="common">Harmful bloom alga</name>
    <dbReference type="NCBI Taxonomy" id="44056"/>
    <lineage>
        <taxon>Eukaryota</taxon>
        <taxon>Sar</taxon>
        <taxon>Stramenopiles</taxon>
        <taxon>Ochrophyta</taxon>
        <taxon>Pelagophyceae</taxon>
        <taxon>Pelagomonadales</taxon>
        <taxon>Pelagomonadaceae</taxon>
        <taxon>Aureococcus</taxon>
    </lineage>
</organism>
<dbReference type="Proteomes" id="UP000002729">
    <property type="component" value="Unassembled WGS sequence"/>
</dbReference>
<sequence>MPLVQSPVNASVHDFNEVPTSLLWEVQASLNEAAGLAGNCRADAQLKHLEDTFHRTKWKLRICKTMRASMVDLAGTGWRLVRLWHAISILVFSISVNITSDIELTYSTDWDERPCEELWRSQIFPNLVGGAEDAVCAARRIPLAALSSCAAARTFVTMRKLGNSFSKALHCEPGRFGGTSSGWLAMRNSVCRLLKDCNSKLTWFPAASVINPNLRVAQFLASFCKFEKPKSLRLARDIVTRICILARGMHAVRSVRLAAARRDSRLTMARAQFALTCRRPSKIDLVSKHSIELAYLRLQRLWAFVNWSITLCNGLAQNESSNFNLERSAIASALDVKLRHCLSQLSNAGHKSRWNPQELLNRSQGKQGTWVPLTLYGAFLSQENTNKHLLPTSRPSDLTDGLTVADQYIGKMEERHRKRLIGFSLAAGMLAASYERPSFLSAEYSRLARISHTPLTLLFQPPGVDMGEHSSTSDQRASRDPHVLHIQLLNRCSVGPMLTYSESSIIPQSVFDYKWDSCLEAFEAQLQVIELDRCGSVCTSTQLLRSNIVLFRQLLLSRKCDQRDTECHTIGQIKNAIRPSRANLAIQSPTNPMDYPNAPCSQLDKVRAILIDLQSVLRNSPSEYKDMISKSMSITDVLCMLYGLHTHMALLLAPSRMKQFSTVVALNVPFGLHRRIVDCVFSMSTIIRHSRAIVSLANATISSRGAQHGLAVLVTDAAFVETIICSASACLATDVYVESIGLVADVRCSIVGARNINHVELTTVTDVYRRWAIDRINTSRGERTANSHLIPCPLPSDHCVLEARCSLNDNLGPLHEKMFCLMRCCFRDVIQTTIFRIKSACDANVVSLSTNSFEALRLSISNELIHWPLLTGTGLHKDNQLVEVVCSSAAQSSLSHVLVCLFLMKDNSTFIKLHVLHVVVALILLRDDLNVSYSRVAMKLLKALLNGSFVDPKIILNLLRILRLESDFNGHIHVRRLSARRGSPSLWNSVIFLARNIFVKIPSEYVASGTCTCGKSKTHFLNALQGTCEELTQPGTSVSNSHLHGRLASEIMSIISDEHILTGDLSLYSSVHLCQQVQRCQSSESNHTLTLGAWAGSSVSLSIDSSVLLDFTTQGPKSSGNLRVGDQAKKRSAIPTWATRPVGHILPQGRLRRFKINTNSN</sequence>
<evidence type="ECO:0000313" key="2">
    <source>
        <dbReference type="Proteomes" id="UP000002729"/>
    </source>
</evidence>
<name>F0YHD1_AURAN</name>
<dbReference type="KEGG" id="aaf:AURANDRAFT_66387"/>